<dbReference type="OrthoDB" id="2620172at2"/>
<reference evidence="3" key="1">
    <citation type="submission" date="2018-12" db="EMBL/GenBank/DDBJ databases">
        <title>Maribacter lutimaris sp. nov., isolated from marine sediment.</title>
        <authorList>
            <person name="Kim K.K."/>
        </authorList>
    </citation>
    <scope>NUCLEOTIDE SEQUENCE [LARGE SCALE GENOMIC DNA]</scope>
    <source>
        <strain evidence="3">PoM-212</strain>
    </source>
</reference>
<dbReference type="Pfam" id="PF07883">
    <property type="entry name" value="Cupin_2"/>
    <property type="match status" value="1"/>
</dbReference>
<sequence>MIFDNLLSTSLEGVHGKEVILSSVEFPPNTALPKHWHPGEEFVHVLEGTLCLWQEESIEMTYIKGDTFIVPYRKIHAPFTKEDSAKLLIFRVHEKGMEERYLVE</sequence>
<dbReference type="InterPro" id="IPR011051">
    <property type="entry name" value="RmlC_Cupin_sf"/>
</dbReference>
<dbReference type="AlphaFoldDB" id="A0A3R8R186"/>
<dbReference type="RefSeq" id="WP_125222737.1">
    <property type="nucleotide sequence ID" value="NZ_QUSX01000002.1"/>
</dbReference>
<evidence type="ECO:0000313" key="3">
    <source>
        <dbReference type="Proteomes" id="UP000286990"/>
    </source>
</evidence>
<evidence type="ECO:0000313" key="2">
    <source>
        <dbReference type="EMBL" id="RRQ48016.1"/>
    </source>
</evidence>
<proteinExistence type="predicted"/>
<evidence type="ECO:0000259" key="1">
    <source>
        <dbReference type="Pfam" id="PF07883"/>
    </source>
</evidence>
<feature type="domain" description="Cupin type-2" evidence="1">
    <location>
        <begin position="24"/>
        <end position="84"/>
    </location>
</feature>
<dbReference type="SUPFAM" id="SSF51182">
    <property type="entry name" value="RmlC-like cupins"/>
    <property type="match status" value="1"/>
</dbReference>
<protein>
    <submittedName>
        <fullName evidence="2">Cupin domain-containing protein</fullName>
    </submittedName>
</protein>
<dbReference type="Gene3D" id="2.60.120.10">
    <property type="entry name" value="Jelly Rolls"/>
    <property type="match status" value="1"/>
</dbReference>
<comment type="caution">
    <text evidence="2">The sequence shown here is derived from an EMBL/GenBank/DDBJ whole genome shotgun (WGS) entry which is preliminary data.</text>
</comment>
<accession>A0A3R8R186</accession>
<keyword evidence="3" id="KW-1185">Reference proteome</keyword>
<dbReference type="InterPro" id="IPR013096">
    <property type="entry name" value="Cupin_2"/>
</dbReference>
<gene>
    <name evidence="2" type="ORF">DZC72_09775</name>
</gene>
<organism evidence="2 3">
    <name type="scientific">Maribacter algicola</name>
    <dbReference type="NCBI Taxonomy" id="2498892"/>
    <lineage>
        <taxon>Bacteria</taxon>
        <taxon>Pseudomonadati</taxon>
        <taxon>Bacteroidota</taxon>
        <taxon>Flavobacteriia</taxon>
        <taxon>Flavobacteriales</taxon>
        <taxon>Flavobacteriaceae</taxon>
        <taxon>Maribacter</taxon>
    </lineage>
</organism>
<dbReference type="PANTHER" id="PTHR38599:SF1">
    <property type="entry name" value="CUPIN DOMAIN PROTEIN (AFU_ORTHOLOGUE AFUA_3G13620)"/>
    <property type="match status" value="1"/>
</dbReference>
<dbReference type="EMBL" id="QUSX01000002">
    <property type="protein sequence ID" value="RRQ48016.1"/>
    <property type="molecule type" value="Genomic_DNA"/>
</dbReference>
<name>A0A3R8R186_9FLAO</name>
<dbReference type="PANTHER" id="PTHR38599">
    <property type="entry name" value="CUPIN DOMAIN PROTEIN (AFU_ORTHOLOGUE AFUA_3G13620)"/>
    <property type="match status" value="1"/>
</dbReference>
<dbReference type="InterPro" id="IPR014710">
    <property type="entry name" value="RmlC-like_jellyroll"/>
</dbReference>
<dbReference type="Proteomes" id="UP000286990">
    <property type="component" value="Unassembled WGS sequence"/>
</dbReference>